<comment type="similarity">
    <text evidence="7">Belongs to the cytochrome P450 family.</text>
</comment>
<dbReference type="InterPro" id="IPR001128">
    <property type="entry name" value="Cyt_P450"/>
</dbReference>
<sequence>MDNKTVVLLTTITVIAAIASLAIIKKDRRSENPPVAPGSYPFFGHALTLAQGSRVFFKAFFADTDIDLLEIDVAGKRGYVVRGVENTRKILTATQLNTRYLPKDALIEIGEYHQGILFNSDIESWKYNRKMLVESIARPRFIRSLAPKINSYLANIYPLLDKLAESKTPFLPNMLFGSMSLDVIVDIILTNNRHAAESYLQTCIDGKTRKNDILLDLVKGTMEATGFFANTPSLLYKYFPSYIQKAEKYRKVIREFEECTRELFTAKQQEKQQTAMDENVAEIAEDLASGLVLAVKSGMALNNAIEVIKSIIAGGTDTSSNTMSFLLYELACNPEIKNEIHTEVAALIADSENSEFDSQNIEQLPLLQAAILEISRMYSEAQYLLRDVQIDGFTLGGTVLQKDSLLFIWIQGNQLSSELWEKPEVFNPKRFLESKELGGPFGYGFSYASFGHGIRKCPGEALALMEMKLIMANLCLRYDFELVDPTKQLEIKDNLALECGNYEVIFKHRI</sequence>
<dbReference type="SUPFAM" id="SSF48264">
    <property type="entry name" value="Cytochrome P450"/>
    <property type="match status" value="1"/>
</dbReference>
<dbReference type="Proteomes" id="UP001211907">
    <property type="component" value="Unassembled WGS sequence"/>
</dbReference>
<dbReference type="PRINTS" id="PR00385">
    <property type="entry name" value="P450"/>
</dbReference>
<keyword evidence="8" id="KW-0812">Transmembrane</keyword>
<evidence type="ECO:0000256" key="2">
    <source>
        <dbReference type="ARBA" id="ARBA00022723"/>
    </source>
</evidence>
<evidence type="ECO:0000256" key="8">
    <source>
        <dbReference type="SAM" id="Phobius"/>
    </source>
</evidence>
<dbReference type="PANTHER" id="PTHR24303">
    <property type="entry name" value="HEME-BINDING MONOOXYGENASE FAMILY"/>
    <property type="match status" value="1"/>
</dbReference>
<dbReference type="GO" id="GO:0020037">
    <property type="term" value="F:heme binding"/>
    <property type="evidence" value="ECO:0007669"/>
    <property type="project" value="InterPro"/>
</dbReference>
<dbReference type="PRINTS" id="PR00463">
    <property type="entry name" value="EP450I"/>
</dbReference>
<keyword evidence="2 6" id="KW-0479">Metal-binding</keyword>
<evidence type="ECO:0008006" key="11">
    <source>
        <dbReference type="Google" id="ProtNLM"/>
    </source>
</evidence>
<dbReference type="InterPro" id="IPR036396">
    <property type="entry name" value="Cyt_P450_sf"/>
</dbReference>
<feature type="binding site" description="axial binding residue" evidence="6">
    <location>
        <position position="457"/>
    </location>
    <ligand>
        <name>heme</name>
        <dbReference type="ChEBI" id="CHEBI:30413"/>
    </ligand>
    <ligandPart>
        <name>Fe</name>
        <dbReference type="ChEBI" id="CHEBI:18248"/>
    </ligandPart>
</feature>
<proteinExistence type="inferred from homology"/>
<evidence type="ECO:0000256" key="3">
    <source>
        <dbReference type="ARBA" id="ARBA00023002"/>
    </source>
</evidence>
<dbReference type="GO" id="GO:0005506">
    <property type="term" value="F:iron ion binding"/>
    <property type="evidence" value="ECO:0007669"/>
    <property type="project" value="InterPro"/>
</dbReference>
<gene>
    <name evidence="9" type="ORF">HK100_008355</name>
</gene>
<dbReference type="Gene3D" id="1.10.630.10">
    <property type="entry name" value="Cytochrome P450"/>
    <property type="match status" value="1"/>
</dbReference>
<protein>
    <recommendedName>
        <fullName evidence="11">Cytochrome P450</fullName>
    </recommendedName>
</protein>
<evidence type="ECO:0000256" key="1">
    <source>
        <dbReference type="ARBA" id="ARBA00001971"/>
    </source>
</evidence>
<organism evidence="9 10">
    <name type="scientific">Physocladia obscura</name>
    <dbReference type="NCBI Taxonomy" id="109957"/>
    <lineage>
        <taxon>Eukaryota</taxon>
        <taxon>Fungi</taxon>
        <taxon>Fungi incertae sedis</taxon>
        <taxon>Chytridiomycota</taxon>
        <taxon>Chytridiomycota incertae sedis</taxon>
        <taxon>Chytridiomycetes</taxon>
        <taxon>Chytridiales</taxon>
        <taxon>Chytriomycetaceae</taxon>
        <taxon>Physocladia</taxon>
    </lineage>
</organism>
<dbReference type="GO" id="GO:0004497">
    <property type="term" value="F:monooxygenase activity"/>
    <property type="evidence" value="ECO:0007669"/>
    <property type="project" value="UniProtKB-KW"/>
</dbReference>
<dbReference type="Pfam" id="PF00067">
    <property type="entry name" value="p450"/>
    <property type="match status" value="1"/>
</dbReference>
<name>A0AAD5SMZ4_9FUNG</name>
<reference evidence="9" key="1">
    <citation type="submission" date="2020-05" db="EMBL/GenBank/DDBJ databases">
        <title>Phylogenomic resolution of chytrid fungi.</title>
        <authorList>
            <person name="Stajich J.E."/>
            <person name="Amses K."/>
            <person name="Simmons R."/>
            <person name="Seto K."/>
            <person name="Myers J."/>
            <person name="Bonds A."/>
            <person name="Quandt C.A."/>
            <person name="Barry K."/>
            <person name="Liu P."/>
            <person name="Grigoriev I."/>
            <person name="Longcore J.E."/>
            <person name="James T.Y."/>
        </authorList>
    </citation>
    <scope>NUCLEOTIDE SEQUENCE</scope>
    <source>
        <strain evidence="9">JEL0513</strain>
    </source>
</reference>
<keyword evidence="8" id="KW-1133">Transmembrane helix</keyword>
<dbReference type="EMBL" id="JADGJH010004053">
    <property type="protein sequence ID" value="KAJ3087459.1"/>
    <property type="molecule type" value="Genomic_DNA"/>
</dbReference>
<evidence type="ECO:0000256" key="7">
    <source>
        <dbReference type="RuleBase" id="RU000461"/>
    </source>
</evidence>
<evidence type="ECO:0000313" key="9">
    <source>
        <dbReference type="EMBL" id="KAJ3087459.1"/>
    </source>
</evidence>
<accession>A0AAD5SMZ4</accession>
<keyword evidence="4 6" id="KW-0408">Iron</keyword>
<dbReference type="AlphaFoldDB" id="A0AAD5SMZ4"/>
<comment type="caution">
    <text evidence="9">The sequence shown here is derived from an EMBL/GenBank/DDBJ whole genome shotgun (WGS) entry which is preliminary data.</text>
</comment>
<comment type="cofactor">
    <cofactor evidence="1 6">
        <name>heme</name>
        <dbReference type="ChEBI" id="CHEBI:30413"/>
    </cofactor>
</comment>
<evidence type="ECO:0000256" key="4">
    <source>
        <dbReference type="ARBA" id="ARBA00023004"/>
    </source>
</evidence>
<dbReference type="InterPro" id="IPR002401">
    <property type="entry name" value="Cyt_P450_E_grp-I"/>
</dbReference>
<feature type="transmembrane region" description="Helical" evidence="8">
    <location>
        <begin position="6"/>
        <end position="24"/>
    </location>
</feature>
<evidence type="ECO:0000256" key="5">
    <source>
        <dbReference type="ARBA" id="ARBA00023033"/>
    </source>
</evidence>
<evidence type="ECO:0000313" key="10">
    <source>
        <dbReference type="Proteomes" id="UP001211907"/>
    </source>
</evidence>
<dbReference type="PANTHER" id="PTHR24303:SF31">
    <property type="entry name" value="CYTOCHROME P450 307A1-RELATED"/>
    <property type="match status" value="1"/>
</dbReference>
<dbReference type="InterPro" id="IPR017972">
    <property type="entry name" value="Cyt_P450_CS"/>
</dbReference>
<evidence type="ECO:0000256" key="6">
    <source>
        <dbReference type="PIRSR" id="PIRSR602401-1"/>
    </source>
</evidence>
<dbReference type="GO" id="GO:0016705">
    <property type="term" value="F:oxidoreductase activity, acting on paired donors, with incorporation or reduction of molecular oxygen"/>
    <property type="evidence" value="ECO:0007669"/>
    <property type="project" value="InterPro"/>
</dbReference>
<dbReference type="PROSITE" id="PS00086">
    <property type="entry name" value="CYTOCHROME_P450"/>
    <property type="match status" value="1"/>
</dbReference>
<dbReference type="CDD" id="cd00302">
    <property type="entry name" value="cytochrome_P450"/>
    <property type="match status" value="1"/>
</dbReference>
<keyword evidence="5 7" id="KW-0503">Monooxygenase</keyword>
<keyword evidence="3 7" id="KW-0560">Oxidoreductase</keyword>
<keyword evidence="6 7" id="KW-0349">Heme</keyword>
<keyword evidence="8" id="KW-0472">Membrane</keyword>
<keyword evidence="10" id="KW-1185">Reference proteome</keyword>